<dbReference type="Gene3D" id="3.10.490.10">
    <property type="entry name" value="Gamma-glutamyl cyclotransferase-like"/>
    <property type="match status" value="1"/>
</dbReference>
<accession>A0AAW1NT20</accession>
<evidence type="ECO:0000313" key="3">
    <source>
        <dbReference type="Proteomes" id="UP001465755"/>
    </source>
</evidence>
<evidence type="ECO:0000313" key="2">
    <source>
        <dbReference type="EMBL" id="KAK9796297.1"/>
    </source>
</evidence>
<dbReference type="EMBL" id="JALJOQ010000117">
    <property type="protein sequence ID" value="KAK9796297.1"/>
    <property type="molecule type" value="Genomic_DNA"/>
</dbReference>
<evidence type="ECO:0000259" key="1">
    <source>
        <dbReference type="Pfam" id="PF21986"/>
    </source>
</evidence>
<reference evidence="2 3" key="1">
    <citation type="journal article" date="2024" name="Nat. Commun.">
        <title>Phylogenomics reveals the evolutionary origins of lichenization in chlorophyte algae.</title>
        <authorList>
            <person name="Puginier C."/>
            <person name="Libourel C."/>
            <person name="Otte J."/>
            <person name="Skaloud P."/>
            <person name="Haon M."/>
            <person name="Grisel S."/>
            <person name="Petersen M."/>
            <person name="Berrin J.G."/>
            <person name="Delaux P.M."/>
            <person name="Dal Grande F."/>
            <person name="Keller J."/>
        </authorList>
    </citation>
    <scope>NUCLEOTIDE SEQUENCE [LARGE SCALE GENOMIC DNA]</scope>
    <source>
        <strain evidence="2 3">SAG 2036</strain>
    </source>
</reference>
<keyword evidence="3" id="KW-1185">Reference proteome</keyword>
<feature type="domain" description="Allophanate hydrolase C-terminal" evidence="1">
    <location>
        <begin position="9"/>
        <end position="137"/>
    </location>
</feature>
<proteinExistence type="predicted"/>
<comment type="caution">
    <text evidence="2">The sequence shown here is derived from an EMBL/GenBank/DDBJ whole genome shotgun (WGS) entry which is preliminary data.</text>
</comment>
<dbReference type="AlphaFoldDB" id="A0AAW1NT20"/>
<name>A0AAW1NT20_9CHLO</name>
<sequence>MTDSEATLPIAVCGLHMTGQVLNWQLTDIGSTFAQACKTAPVYKMYALASPEGKPSKPGLVRVTDGGGSAFDLEVWNVPLGGVGQFLQYVPAPLAIGQVELETGTSVHGFLCEGYVANKKEGVQDISHMSGWIEYLKSQK</sequence>
<gene>
    <name evidence="2" type="ORF">WJX73_007873</name>
</gene>
<dbReference type="Pfam" id="PF21986">
    <property type="entry name" value="AH_C"/>
    <property type="match status" value="1"/>
</dbReference>
<protein>
    <recommendedName>
        <fullName evidence="1">Allophanate hydrolase C-terminal domain-containing protein</fullName>
    </recommendedName>
</protein>
<dbReference type="InterPro" id="IPR053844">
    <property type="entry name" value="AH_C"/>
</dbReference>
<organism evidence="2 3">
    <name type="scientific">Symbiochloris irregularis</name>
    <dbReference type="NCBI Taxonomy" id="706552"/>
    <lineage>
        <taxon>Eukaryota</taxon>
        <taxon>Viridiplantae</taxon>
        <taxon>Chlorophyta</taxon>
        <taxon>core chlorophytes</taxon>
        <taxon>Trebouxiophyceae</taxon>
        <taxon>Trebouxiales</taxon>
        <taxon>Trebouxiaceae</taxon>
        <taxon>Symbiochloris</taxon>
    </lineage>
</organism>
<dbReference type="Proteomes" id="UP001465755">
    <property type="component" value="Unassembled WGS sequence"/>
</dbReference>